<dbReference type="InterPro" id="IPR012341">
    <property type="entry name" value="6hp_glycosidase-like_sf"/>
</dbReference>
<dbReference type="EMBL" id="SSOB01000016">
    <property type="protein sequence ID" value="THF78406.1"/>
    <property type="molecule type" value="Genomic_DNA"/>
</dbReference>
<evidence type="ECO:0000256" key="2">
    <source>
        <dbReference type="ARBA" id="ARBA00022801"/>
    </source>
</evidence>
<dbReference type="Pfam" id="PF22422">
    <property type="entry name" value="MGH1-like_GH"/>
    <property type="match status" value="1"/>
</dbReference>
<dbReference type="PANTHER" id="PTHR10412">
    <property type="entry name" value="MANNOSYL-OLIGOSACCHARIDE GLUCOSIDASE"/>
    <property type="match status" value="1"/>
</dbReference>
<dbReference type="OrthoDB" id="9798687at2"/>
<evidence type="ECO:0000259" key="4">
    <source>
        <dbReference type="Pfam" id="PF22422"/>
    </source>
</evidence>
<dbReference type="RefSeq" id="WP_136370502.1">
    <property type="nucleotide sequence ID" value="NZ_SSOB01000016.1"/>
</dbReference>
<feature type="domain" description="Mannosylglycerate hydrolase MGH1-like glycoside hydrolase" evidence="4">
    <location>
        <begin position="474"/>
        <end position="795"/>
    </location>
</feature>
<dbReference type="InterPro" id="IPR008928">
    <property type="entry name" value="6-hairpin_glycosidase_sf"/>
</dbReference>
<name>A0A4S4BTK8_9BACL</name>
<dbReference type="InterPro" id="IPR004888">
    <property type="entry name" value="Glycoside_hydrolase_63"/>
</dbReference>
<evidence type="ECO:0000313" key="6">
    <source>
        <dbReference type="Proteomes" id="UP000310636"/>
    </source>
</evidence>
<reference evidence="5 6" key="1">
    <citation type="submission" date="2019-04" db="EMBL/GenBank/DDBJ databases">
        <title>Cohnella sp. nov. isolated from preserved vegetables.</title>
        <authorList>
            <person name="Lin S.-Y."/>
            <person name="Hung M.-H."/>
            <person name="Young C.-C."/>
        </authorList>
    </citation>
    <scope>NUCLEOTIDE SEQUENCE [LARGE SCALE GENOMIC DNA]</scope>
    <source>
        <strain evidence="5 6">CC-MHH1044</strain>
    </source>
</reference>
<keyword evidence="3" id="KW-0326">Glycosidase</keyword>
<comment type="similarity">
    <text evidence="1">Belongs to the glycosyl hydrolase 63 family.</text>
</comment>
<gene>
    <name evidence="5" type="ORF">E6C55_14445</name>
</gene>
<dbReference type="Gene3D" id="1.50.10.10">
    <property type="match status" value="1"/>
</dbReference>
<dbReference type="GO" id="GO:0009311">
    <property type="term" value="P:oligosaccharide metabolic process"/>
    <property type="evidence" value="ECO:0007669"/>
    <property type="project" value="InterPro"/>
</dbReference>
<evidence type="ECO:0000256" key="1">
    <source>
        <dbReference type="ARBA" id="ARBA00010833"/>
    </source>
</evidence>
<dbReference type="AlphaFoldDB" id="A0A4S4BTK8"/>
<sequence>MKHLENTHDLRLPEWGPYTKKYIGISHIADRKRGIRFDLSVMPGLYRRNTEVPNVTWESGYHPWEAAPDLTYYSFRHELEWKDKLYADISYSRLTDSSRLIRCEFVNSTELSQNVILHYLSSIQYPQIGSHKENLTFAEAKLPDGAVWIDALDYVSMSFAKPRPTDGLVYDGWYRGEAREHHSVGGSVLGRGFGADRGDQAVYAAELERDYSDAALTVRYRAERGTCPGFKLSGVIEMQLELAGTGEMESATVRLGRLEAGSHRLSMESIGQGEIALDGLVISESRLAGEIVFEDLTRNPEPEQIEGPRQGSVIYKFEDSPAYYAIVWTHPQFVLREYVSAELDMTMRHNVHHHTEKVLRGKGEGHFSDIYLRPIPIEPMSSRTVYAAVCSGTLEEARAFIEDWDASPDACEEACLRALENTYMPSVHPEGETYRFSQRIMQSTLLLNVVYPVYTQRQYIRHYTPGRWWDSLYTWDAGFIGLGLAEIDRERAIDCLNAYVTEPGNAHAAFIHHGSPVPVQHYLFLELWNQGGSEELLQHFYPRLRQYYLFQSGQTPGSTMATMKSGLLKSWDYFYNSGGWDDYPPQVHVHENGMEDRVTPVSVTAHAIRIAKILRMAALALGDKEDDAAGYERDIRNMSESIHRYAWDEQSGYYGYVVHDSEGQPAGLLKHESGDNLNRGFDGVYPLVAGIEDEDRSLVLLEKLFDKARLWSPIGLTAVDQSAAYYRNDGYWNGAVWMAHQWFFWKTMLDLGRPNEAYRIADTALRLWKREAEATYHSLEHFIVDSGRGAGWHQFGALSAPVLNWFSAYYRPGRATWGFDVWVRSGAFSADHSQFQAAFDYHGEAGQTYAALVCMNPNYRYQAQLDGEAIPFQTRSNGVLELALPTRVRRGELHIAAIVE</sequence>
<protein>
    <recommendedName>
        <fullName evidence="4">Mannosylglycerate hydrolase MGH1-like glycoside hydrolase domain-containing protein</fullName>
    </recommendedName>
</protein>
<dbReference type="GO" id="GO:0004573">
    <property type="term" value="F:Glc3Man9GlcNAc2 oligosaccharide glucosidase activity"/>
    <property type="evidence" value="ECO:0007669"/>
    <property type="project" value="InterPro"/>
</dbReference>
<dbReference type="SUPFAM" id="SSF48208">
    <property type="entry name" value="Six-hairpin glycosidases"/>
    <property type="match status" value="1"/>
</dbReference>
<organism evidence="5 6">
    <name type="scientific">Cohnella fermenti</name>
    <dbReference type="NCBI Taxonomy" id="2565925"/>
    <lineage>
        <taxon>Bacteria</taxon>
        <taxon>Bacillati</taxon>
        <taxon>Bacillota</taxon>
        <taxon>Bacilli</taxon>
        <taxon>Bacillales</taxon>
        <taxon>Paenibacillaceae</taxon>
        <taxon>Cohnella</taxon>
    </lineage>
</organism>
<accession>A0A4S4BTK8</accession>
<dbReference type="InterPro" id="IPR054491">
    <property type="entry name" value="MGH1-like_GH"/>
</dbReference>
<comment type="caution">
    <text evidence="5">The sequence shown here is derived from an EMBL/GenBank/DDBJ whole genome shotgun (WGS) entry which is preliminary data.</text>
</comment>
<proteinExistence type="inferred from homology"/>
<dbReference type="PANTHER" id="PTHR10412:SF11">
    <property type="entry name" value="MANNOSYL-OLIGOSACCHARIDE GLUCOSIDASE"/>
    <property type="match status" value="1"/>
</dbReference>
<dbReference type="Proteomes" id="UP000310636">
    <property type="component" value="Unassembled WGS sequence"/>
</dbReference>
<evidence type="ECO:0000256" key="3">
    <source>
        <dbReference type="ARBA" id="ARBA00023295"/>
    </source>
</evidence>
<keyword evidence="2" id="KW-0378">Hydrolase</keyword>
<dbReference type="GO" id="GO:0006487">
    <property type="term" value="P:protein N-linked glycosylation"/>
    <property type="evidence" value="ECO:0007669"/>
    <property type="project" value="TreeGrafter"/>
</dbReference>
<evidence type="ECO:0000313" key="5">
    <source>
        <dbReference type="EMBL" id="THF78406.1"/>
    </source>
</evidence>
<keyword evidence="6" id="KW-1185">Reference proteome</keyword>